<keyword evidence="1" id="KW-1133">Transmembrane helix</keyword>
<keyword evidence="1" id="KW-0472">Membrane</keyword>
<feature type="transmembrane region" description="Helical" evidence="1">
    <location>
        <begin position="73"/>
        <end position="92"/>
    </location>
</feature>
<comment type="caution">
    <text evidence="2">The sequence shown here is derived from an EMBL/GenBank/DDBJ whole genome shotgun (WGS) entry which is preliminary data.</text>
</comment>
<organism evidence="2 3">
    <name type="scientific">Liparis tanakae</name>
    <name type="common">Tanaka's snailfish</name>
    <dbReference type="NCBI Taxonomy" id="230148"/>
    <lineage>
        <taxon>Eukaryota</taxon>
        <taxon>Metazoa</taxon>
        <taxon>Chordata</taxon>
        <taxon>Craniata</taxon>
        <taxon>Vertebrata</taxon>
        <taxon>Euteleostomi</taxon>
        <taxon>Actinopterygii</taxon>
        <taxon>Neopterygii</taxon>
        <taxon>Teleostei</taxon>
        <taxon>Neoteleostei</taxon>
        <taxon>Acanthomorphata</taxon>
        <taxon>Eupercaria</taxon>
        <taxon>Perciformes</taxon>
        <taxon>Cottioidei</taxon>
        <taxon>Cottales</taxon>
        <taxon>Liparidae</taxon>
        <taxon>Liparis</taxon>
    </lineage>
</organism>
<evidence type="ECO:0000256" key="1">
    <source>
        <dbReference type="SAM" id="Phobius"/>
    </source>
</evidence>
<name>A0A4Z2ILP6_9TELE</name>
<evidence type="ECO:0000313" key="2">
    <source>
        <dbReference type="EMBL" id="TNN78648.1"/>
    </source>
</evidence>
<reference evidence="2 3" key="1">
    <citation type="submission" date="2019-03" db="EMBL/GenBank/DDBJ databases">
        <title>First draft genome of Liparis tanakae, snailfish: a comprehensive survey of snailfish specific genes.</title>
        <authorList>
            <person name="Kim W."/>
            <person name="Song I."/>
            <person name="Jeong J.-H."/>
            <person name="Kim D."/>
            <person name="Kim S."/>
            <person name="Ryu S."/>
            <person name="Song J.Y."/>
            <person name="Lee S.K."/>
        </authorList>
    </citation>
    <scope>NUCLEOTIDE SEQUENCE [LARGE SCALE GENOMIC DNA]</scope>
    <source>
        <tissue evidence="2">Muscle</tissue>
    </source>
</reference>
<gene>
    <name evidence="2" type="ORF">EYF80_011052</name>
</gene>
<protein>
    <submittedName>
        <fullName evidence="2">Uncharacterized protein</fullName>
    </submittedName>
</protein>
<sequence>MTWRDTQKPEPIVQLLGEAVQMAGVWILCGEDNSALSKAPDEDEEEARIKPPGLLHSKTCKVAPMGVHQPEKYNIIIIIIIIIISLCAHASAPTAAASTNLSKSILTAKIPKASGKAANKCPALGYSTPGAGSARSAQVTLCGSQNLSFQNQAEKAAMVYRVPDLVALASPFPIVRPFFRLLQLCSGWFCKLLMNSVTGWPLKQMW</sequence>
<evidence type="ECO:0000313" key="3">
    <source>
        <dbReference type="Proteomes" id="UP000314294"/>
    </source>
</evidence>
<keyword evidence="1" id="KW-0812">Transmembrane</keyword>
<dbReference type="AlphaFoldDB" id="A0A4Z2ILP6"/>
<dbReference type="EMBL" id="SRLO01000071">
    <property type="protein sequence ID" value="TNN78648.1"/>
    <property type="molecule type" value="Genomic_DNA"/>
</dbReference>
<keyword evidence="3" id="KW-1185">Reference proteome</keyword>
<dbReference type="Proteomes" id="UP000314294">
    <property type="component" value="Unassembled WGS sequence"/>
</dbReference>
<accession>A0A4Z2ILP6</accession>
<proteinExistence type="predicted"/>
<dbReference type="OrthoDB" id="10506246at2759"/>